<evidence type="ECO:0000256" key="2">
    <source>
        <dbReference type="SAM" id="Phobius"/>
    </source>
</evidence>
<feature type="transmembrane region" description="Helical" evidence="2">
    <location>
        <begin position="89"/>
        <end position="110"/>
    </location>
</feature>
<dbReference type="Gene3D" id="1.20.1070.10">
    <property type="entry name" value="Rhodopsin 7-helix transmembrane proteins"/>
    <property type="match status" value="1"/>
</dbReference>
<protein>
    <recommendedName>
        <fullName evidence="5">G-protein coupled receptors family 1 profile domain-containing protein</fullName>
    </recommendedName>
</protein>
<dbReference type="OrthoDB" id="5815200at2759"/>
<dbReference type="EMBL" id="CAJGYM010000036">
    <property type="protein sequence ID" value="CAD6193598.1"/>
    <property type="molecule type" value="Genomic_DNA"/>
</dbReference>
<dbReference type="PANTHER" id="PTHR46709:SF2">
    <property type="entry name" value="G-PROTEIN COUPLED RECEPTORS FAMILY 1 PROFILE DOMAIN-CONTAINING PROTEIN"/>
    <property type="match status" value="1"/>
</dbReference>
<dbReference type="PANTHER" id="PTHR46709">
    <property type="entry name" value="PROTEIN CBG23488-RELATED"/>
    <property type="match status" value="1"/>
</dbReference>
<evidence type="ECO:0000256" key="1">
    <source>
        <dbReference type="SAM" id="MobiDB-lite"/>
    </source>
</evidence>
<keyword evidence="2" id="KW-0812">Transmembrane</keyword>
<dbReference type="AlphaFoldDB" id="A0A8S1HGV3"/>
<keyword evidence="2" id="KW-1133">Transmembrane helix</keyword>
<organism evidence="3 4">
    <name type="scientific">Caenorhabditis auriculariae</name>
    <dbReference type="NCBI Taxonomy" id="2777116"/>
    <lineage>
        <taxon>Eukaryota</taxon>
        <taxon>Metazoa</taxon>
        <taxon>Ecdysozoa</taxon>
        <taxon>Nematoda</taxon>
        <taxon>Chromadorea</taxon>
        <taxon>Rhabditida</taxon>
        <taxon>Rhabditina</taxon>
        <taxon>Rhabditomorpha</taxon>
        <taxon>Rhabditoidea</taxon>
        <taxon>Rhabditidae</taxon>
        <taxon>Peloderinae</taxon>
        <taxon>Caenorhabditis</taxon>
    </lineage>
</organism>
<sequence>MSSRQVVDQPECAGTMMAKKLFFRPFVFNTPYHLVFRYWYRNFVTVFAPFFILSYLNFRIVKAFTHLPKMSIVDLSACDMARRKANARAATRTLVLVACCYLVSNIINVVVTTFEHTNKEHLTENYPRLYMLAIDLVSLLTTMACACRLPIYMSCQKALRQEVLQVFRRIIPGRNSYLEEQTQETMLPMSKSFESETPTPLASPAPDPTAASEEEEEDRIYWMSPPPKSVGSPYETLL</sequence>
<dbReference type="SUPFAM" id="SSF81321">
    <property type="entry name" value="Family A G protein-coupled receptor-like"/>
    <property type="match status" value="1"/>
</dbReference>
<accession>A0A8S1HGV3</accession>
<evidence type="ECO:0008006" key="5">
    <source>
        <dbReference type="Google" id="ProtNLM"/>
    </source>
</evidence>
<keyword evidence="2" id="KW-0472">Membrane</keyword>
<evidence type="ECO:0000313" key="3">
    <source>
        <dbReference type="EMBL" id="CAD6193598.1"/>
    </source>
</evidence>
<proteinExistence type="predicted"/>
<feature type="region of interest" description="Disordered" evidence="1">
    <location>
        <begin position="189"/>
        <end position="238"/>
    </location>
</feature>
<reference evidence="3" key="1">
    <citation type="submission" date="2020-10" db="EMBL/GenBank/DDBJ databases">
        <authorList>
            <person name="Kikuchi T."/>
        </authorList>
    </citation>
    <scope>NUCLEOTIDE SEQUENCE</scope>
    <source>
        <strain evidence="3">NKZ352</strain>
    </source>
</reference>
<feature type="transmembrane region" description="Helical" evidence="2">
    <location>
        <begin position="130"/>
        <end position="151"/>
    </location>
</feature>
<name>A0A8S1HGV3_9PELO</name>
<comment type="caution">
    <text evidence="3">The sequence shown here is derived from an EMBL/GenBank/DDBJ whole genome shotgun (WGS) entry which is preliminary data.</text>
</comment>
<keyword evidence="4" id="KW-1185">Reference proteome</keyword>
<gene>
    <name evidence="3" type="ORF">CAUJ_LOCUS9517</name>
</gene>
<feature type="transmembrane region" description="Helical" evidence="2">
    <location>
        <begin position="38"/>
        <end position="58"/>
    </location>
</feature>
<evidence type="ECO:0000313" key="4">
    <source>
        <dbReference type="Proteomes" id="UP000835052"/>
    </source>
</evidence>
<dbReference type="Proteomes" id="UP000835052">
    <property type="component" value="Unassembled WGS sequence"/>
</dbReference>